<organism evidence="2 3">
    <name type="scientific">Oryza sativa subsp. japonica</name>
    <name type="common">Rice</name>
    <dbReference type="NCBI Taxonomy" id="39947"/>
    <lineage>
        <taxon>Eukaryota</taxon>
        <taxon>Viridiplantae</taxon>
        <taxon>Streptophyta</taxon>
        <taxon>Embryophyta</taxon>
        <taxon>Tracheophyta</taxon>
        <taxon>Spermatophyta</taxon>
        <taxon>Magnoliopsida</taxon>
        <taxon>Liliopsida</taxon>
        <taxon>Poales</taxon>
        <taxon>Poaceae</taxon>
        <taxon>BOP clade</taxon>
        <taxon>Oryzoideae</taxon>
        <taxon>Oryzeae</taxon>
        <taxon>Oryzinae</taxon>
        <taxon>Oryza</taxon>
        <taxon>Oryza sativa</taxon>
    </lineage>
</organism>
<evidence type="ECO:0000256" key="1">
    <source>
        <dbReference type="SAM" id="MobiDB-lite"/>
    </source>
</evidence>
<dbReference type="InParanoid" id="A0A0P0WRG7"/>
<accession>A0A0P0WRG7</accession>
<dbReference type="Proteomes" id="UP000059680">
    <property type="component" value="Chromosome 5"/>
</dbReference>
<dbReference type="EMBL" id="AP014961">
    <property type="protein sequence ID" value="BAS95596.1"/>
    <property type="molecule type" value="Genomic_DNA"/>
</dbReference>
<evidence type="ECO:0000313" key="2">
    <source>
        <dbReference type="EMBL" id="BAS95596.1"/>
    </source>
</evidence>
<reference evidence="3" key="1">
    <citation type="journal article" date="2005" name="Nature">
        <title>The map-based sequence of the rice genome.</title>
        <authorList>
            <consortium name="International rice genome sequencing project (IRGSP)"/>
            <person name="Matsumoto T."/>
            <person name="Wu J."/>
            <person name="Kanamori H."/>
            <person name="Katayose Y."/>
            <person name="Fujisawa M."/>
            <person name="Namiki N."/>
            <person name="Mizuno H."/>
            <person name="Yamamoto K."/>
            <person name="Antonio B.A."/>
            <person name="Baba T."/>
            <person name="Sakata K."/>
            <person name="Nagamura Y."/>
            <person name="Aoki H."/>
            <person name="Arikawa K."/>
            <person name="Arita K."/>
            <person name="Bito T."/>
            <person name="Chiden Y."/>
            <person name="Fujitsuka N."/>
            <person name="Fukunaka R."/>
            <person name="Hamada M."/>
            <person name="Harada C."/>
            <person name="Hayashi A."/>
            <person name="Hijishita S."/>
            <person name="Honda M."/>
            <person name="Hosokawa S."/>
            <person name="Ichikawa Y."/>
            <person name="Idonuma A."/>
            <person name="Iijima M."/>
            <person name="Ikeda M."/>
            <person name="Ikeno M."/>
            <person name="Ito K."/>
            <person name="Ito S."/>
            <person name="Ito T."/>
            <person name="Ito Y."/>
            <person name="Ito Y."/>
            <person name="Iwabuchi A."/>
            <person name="Kamiya K."/>
            <person name="Karasawa W."/>
            <person name="Kurita K."/>
            <person name="Katagiri S."/>
            <person name="Kikuta A."/>
            <person name="Kobayashi H."/>
            <person name="Kobayashi N."/>
            <person name="Machita K."/>
            <person name="Maehara T."/>
            <person name="Masukawa M."/>
            <person name="Mizubayashi T."/>
            <person name="Mukai Y."/>
            <person name="Nagasaki H."/>
            <person name="Nagata Y."/>
            <person name="Naito S."/>
            <person name="Nakashima M."/>
            <person name="Nakama Y."/>
            <person name="Nakamichi Y."/>
            <person name="Nakamura M."/>
            <person name="Meguro A."/>
            <person name="Negishi M."/>
            <person name="Ohta I."/>
            <person name="Ohta T."/>
            <person name="Okamoto M."/>
            <person name="Ono N."/>
            <person name="Saji S."/>
            <person name="Sakaguchi M."/>
            <person name="Sakai K."/>
            <person name="Shibata M."/>
            <person name="Shimokawa T."/>
            <person name="Song J."/>
            <person name="Takazaki Y."/>
            <person name="Terasawa K."/>
            <person name="Tsugane M."/>
            <person name="Tsuji K."/>
            <person name="Ueda S."/>
            <person name="Waki K."/>
            <person name="Yamagata H."/>
            <person name="Yamamoto M."/>
            <person name="Yamamoto S."/>
            <person name="Yamane H."/>
            <person name="Yoshiki S."/>
            <person name="Yoshihara R."/>
            <person name="Yukawa K."/>
            <person name="Zhong H."/>
            <person name="Yano M."/>
            <person name="Yuan Q."/>
            <person name="Ouyang S."/>
            <person name="Liu J."/>
            <person name="Jones K.M."/>
            <person name="Gansberger K."/>
            <person name="Moffat K."/>
            <person name="Hill J."/>
            <person name="Bera J."/>
            <person name="Fadrosh D."/>
            <person name="Jin S."/>
            <person name="Johri S."/>
            <person name="Kim M."/>
            <person name="Overton L."/>
            <person name="Reardon M."/>
            <person name="Tsitrin T."/>
            <person name="Vuong H."/>
            <person name="Weaver B."/>
            <person name="Ciecko A."/>
            <person name="Tallon L."/>
            <person name="Jackson J."/>
            <person name="Pai G."/>
            <person name="Aken S.V."/>
            <person name="Utterback T."/>
            <person name="Reidmuller S."/>
            <person name="Feldblyum T."/>
            <person name="Hsiao J."/>
            <person name="Zismann V."/>
            <person name="Iobst S."/>
            <person name="de Vazeille A.R."/>
            <person name="Buell C.R."/>
            <person name="Ying K."/>
            <person name="Li Y."/>
            <person name="Lu T."/>
            <person name="Huang Y."/>
            <person name="Zhao Q."/>
            <person name="Feng Q."/>
            <person name="Zhang L."/>
            <person name="Zhu J."/>
            <person name="Weng Q."/>
            <person name="Mu J."/>
            <person name="Lu Y."/>
            <person name="Fan D."/>
            <person name="Liu Y."/>
            <person name="Guan J."/>
            <person name="Zhang Y."/>
            <person name="Yu S."/>
            <person name="Liu X."/>
            <person name="Zhang Y."/>
            <person name="Hong G."/>
            <person name="Han B."/>
            <person name="Choisne N."/>
            <person name="Demange N."/>
            <person name="Orjeda G."/>
            <person name="Samain S."/>
            <person name="Cattolico L."/>
            <person name="Pelletier E."/>
            <person name="Couloux A."/>
            <person name="Segurens B."/>
            <person name="Wincker P."/>
            <person name="D'Hont A."/>
            <person name="Scarpelli C."/>
            <person name="Weissenbach J."/>
            <person name="Salanoubat M."/>
            <person name="Quetier F."/>
            <person name="Yu Y."/>
            <person name="Kim H.R."/>
            <person name="Rambo T."/>
            <person name="Currie J."/>
            <person name="Collura K."/>
            <person name="Luo M."/>
            <person name="Yang T."/>
            <person name="Ammiraju J.S.S."/>
            <person name="Engler F."/>
            <person name="Soderlund C."/>
            <person name="Wing R.A."/>
            <person name="Palmer L.E."/>
            <person name="de la Bastide M."/>
            <person name="Spiegel L."/>
            <person name="Nascimento L."/>
            <person name="Zutavern T."/>
            <person name="O'Shaughnessy A."/>
            <person name="Dike S."/>
            <person name="Dedhia N."/>
            <person name="Preston R."/>
            <person name="Balija V."/>
            <person name="McCombie W.R."/>
            <person name="Chow T."/>
            <person name="Chen H."/>
            <person name="Chung M."/>
            <person name="Chen C."/>
            <person name="Shaw J."/>
            <person name="Wu H."/>
            <person name="Hsiao K."/>
            <person name="Chao Y."/>
            <person name="Chu M."/>
            <person name="Cheng C."/>
            <person name="Hour A."/>
            <person name="Lee P."/>
            <person name="Lin S."/>
            <person name="Lin Y."/>
            <person name="Liou J."/>
            <person name="Liu S."/>
            <person name="Hsing Y."/>
            <person name="Raghuvanshi S."/>
            <person name="Mohanty A."/>
            <person name="Bharti A.K."/>
            <person name="Gaur A."/>
            <person name="Gupta V."/>
            <person name="Kumar D."/>
            <person name="Ravi V."/>
            <person name="Vij S."/>
            <person name="Kapur A."/>
            <person name="Khurana P."/>
            <person name="Khurana P."/>
            <person name="Khurana J.P."/>
            <person name="Tyagi A.K."/>
            <person name="Gaikwad K."/>
            <person name="Singh A."/>
            <person name="Dalal V."/>
            <person name="Srivastava S."/>
            <person name="Dixit A."/>
            <person name="Pal A.K."/>
            <person name="Ghazi I.A."/>
            <person name="Yadav M."/>
            <person name="Pandit A."/>
            <person name="Bhargava A."/>
            <person name="Sureshbabu K."/>
            <person name="Batra K."/>
            <person name="Sharma T.R."/>
            <person name="Mohapatra T."/>
            <person name="Singh N.K."/>
            <person name="Messing J."/>
            <person name="Nelson A.B."/>
            <person name="Fuks G."/>
            <person name="Kavchok S."/>
            <person name="Keizer G."/>
            <person name="Linton E."/>
            <person name="Llaca V."/>
            <person name="Song R."/>
            <person name="Tanyolac B."/>
            <person name="Young S."/>
            <person name="Ho-Il K."/>
            <person name="Hahn J.H."/>
            <person name="Sangsakoo G."/>
            <person name="Vanavichit A."/>
            <person name="de Mattos Luiz.A.T."/>
            <person name="Zimmer P.D."/>
            <person name="Malone G."/>
            <person name="Dellagostin O."/>
            <person name="de Oliveira A.C."/>
            <person name="Bevan M."/>
            <person name="Bancroft I."/>
            <person name="Minx P."/>
            <person name="Cordum H."/>
            <person name="Wilson R."/>
            <person name="Cheng Z."/>
            <person name="Jin W."/>
            <person name="Jiang J."/>
            <person name="Leong S.A."/>
            <person name="Iwama H."/>
            <person name="Gojobori T."/>
            <person name="Itoh T."/>
            <person name="Niimura Y."/>
            <person name="Fujii Y."/>
            <person name="Habara T."/>
            <person name="Sakai H."/>
            <person name="Sato Y."/>
            <person name="Wilson G."/>
            <person name="Kumar K."/>
            <person name="McCouch S."/>
            <person name="Juretic N."/>
            <person name="Hoen D."/>
            <person name="Wright S."/>
            <person name="Bruskiewich R."/>
            <person name="Bureau T."/>
            <person name="Miyao A."/>
            <person name="Hirochika H."/>
            <person name="Nishikawa T."/>
            <person name="Kadowaki K."/>
            <person name="Sugiura M."/>
            <person name="Burr B."/>
            <person name="Sasaki T."/>
        </authorList>
    </citation>
    <scope>NUCLEOTIDE SEQUENCE [LARGE SCALE GENOMIC DNA]</scope>
    <source>
        <strain evidence="3">cv. Nipponbare</strain>
    </source>
</reference>
<dbReference type="AlphaFoldDB" id="A0A0P0WRG7"/>
<feature type="compositionally biased region" description="Basic residues" evidence="1">
    <location>
        <begin position="32"/>
        <end position="42"/>
    </location>
</feature>
<dbReference type="PaxDb" id="39947-A0A0P0WRG7"/>
<reference evidence="2 3" key="3">
    <citation type="journal article" date="2013" name="Rice">
        <title>Improvement of the Oryza sativa Nipponbare reference genome using next generation sequence and optical map data.</title>
        <authorList>
            <person name="Kawahara Y."/>
            <person name="de la Bastide M."/>
            <person name="Hamilton J.P."/>
            <person name="Kanamori H."/>
            <person name="McCombie W.R."/>
            <person name="Ouyang S."/>
            <person name="Schwartz D.C."/>
            <person name="Tanaka T."/>
            <person name="Wu J."/>
            <person name="Zhou S."/>
            <person name="Childs K.L."/>
            <person name="Davidson R.M."/>
            <person name="Lin H."/>
            <person name="Quesada-Ocampo L."/>
            <person name="Vaillancourt B."/>
            <person name="Sakai H."/>
            <person name="Lee S.S."/>
            <person name="Kim J."/>
            <person name="Numa H."/>
            <person name="Itoh T."/>
            <person name="Buell C.R."/>
            <person name="Matsumoto T."/>
        </authorList>
    </citation>
    <scope>NUCLEOTIDE SEQUENCE [LARGE SCALE GENOMIC DNA]</scope>
    <source>
        <strain evidence="3">cv. Nipponbare</strain>
    </source>
</reference>
<feature type="region of interest" description="Disordered" evidence="1">
    <location>
        <begin position="20"/>
        <end position="87"/>
    </location>
</feature>
<proteinExistence type="predicted"/>
<protein>
    <submittedName>
        <fullName evidence="2">Os05g0588225 protein</fullName>
    </submittedName>
</protein>
<gene>
    <name evidence="2" type="ordered locus">Os05g0588225</name>
    <name evidence="2" type="ORF">OSNPB_050588225</name>
</gene>
<evidence type="ECO:0000313" key="3">
    <source>
        <dbReference type="Proteomes" id="UP000059680"/>
    </source>
</evidence>
<keyword evidence="3" id="KW-1185">Reference proteome</keyword>
<name>A0A0P0WRG7_ORYSJ</name>
<reference evidence="2 3" key="2">
    <citation type="journal article" date="2013" name="Plant Cell Physiol.">
        <title>Rice Annotation Project Database (RAP-DB): an integrative and interactive database for rice genomics.</title>
        <authorList>
            <person name="Sakai H."/>
            <person name="Lee S.S."/>
            <person name="Tanaka T."/>
            <person name="Numa H."/>
            <person name="Kim J."/>
            <person name="Kawahara Y."/>
            <person name="Wakimoto H."/>
            <person name="Yang C.C."/>
            <person name="Iwamoto M."/>
            <person name="Abe T."/>
            <person name="Yamada Y."/>
            <person name="Muto A."/>
            <person name="Inokuchi H."/>
            <person name="Ikemura T."/>
            <person name="Matsumoto T."/>
            <person name="Sasaki T."/>
            <person name="Itoh T."/>
        </authorList>
    </citation>
    <scope>NUCLEOTIDE SEQUENCE [LARGE SCALE GENOMIC DNA]</scope>
    <source>
        <strain evidence="3">cv. Nipponbare</strain>
    </source>
</reference>
<sequence length="207" mass="22800">MAPVRLLCESARCWSAVSLATSGGTEPEKRLPWRKRERRSGREKRSPGTSPKRRLDRRESTRRPRSAPRVPCGTRPMRPTPGRRSATTVALAASQVTPTQAQAGVEAFQASARSCGVPARKARRAERSCCGGSATAQQATASARSRRRSAAMGMGQCRSRSHGWEYEEGVLVLFMLGIGNGNGNGNWRIVPCRARWDTSCFRPYRLK</sequence>
<dbReference type="Gramene" id="Os05t0588225-00">
    <property type="protein sequence ID" value="Os05t0588225-00"/>
    <property type="gene ID" value="Os05g0588225"/>
</dbReference>
<feature type="compositionally biased region" description="Low complexity" evidence="1">
    <location>
        <begin position="71"/>
        <end position="84"/>
    </location>
</feature>